<dbReference type="GO" id="GO:0061702">
    <property type="term" value="C:canonical inflammasome complex"/>
    <property type="evidence" value="ECO:0007669"/>
    <property type="project" value="UniProtKB-SubCell"/>
</dbReference>
<keyword evidence="22" id="KW-0804">Transcription</keyword>
<dbReference type="InterPro" id="IPR041267">
    <property type="entry name" value="NLRP_HD2"/>
</dbReference>
<dbReference type="SMART" id="SM01289">
    <property type="entry name" value="PYRIN"/>
    <property type="match status" value="1"/>
</dbReference>
<evidence type="ECO:0000256" key="1">
    <source>
        <dbReference type="ARBA" id="ARBA00004110"/>
    </source>
</evidence>
<protein>
    <submittedName>
        <fullName evidence="29">NLRP3 protein</fullName>
    </submittedName>
</protein>
<dbReference type="Pfam" id="PF17776">
    <property type="entry name" value="NLRC4_HD2"/>
    <property type="match status" value="1"/>
</dbReference>
<evidence type="ECO:0000313" key="30">
    <source>
        <dbReference type="Proteomes" id="UP000538472"/>
    </source>
</evidence>
<evidence type="ECO:0000256" key="11">
    <source>
        <dbReference type="ARBA" id="ARBA00022737"/>
    </source>
</evidence>
<dbReference type="Pfam" id="PF14484">
    <property type="entry name" value="FISNA"/>
    <property type="match status" value="1"/>
</dbReference>
<evidence type="ECO:0000256" key="12">
    <source>
        <dbReference type="ARBA" id="ARBA00022741"/>
    </source>
</evidence>
<dbReference type="InterPro" id="IPR004020">
    <property type="entry name" value="DAPIN"/>
</dbReference>
<evidence type="ECO:0000256" key="18">
    <source>
        <dbReference type="ARBA" id="ARBA00023015"/>
    </source>
</evidence>
<accession>A0A7K8STU0</accession>
<dbReference type="Gene3D" id="3.80.10.10">
    <property type="entry name" value="Ribonuclease Inhibitor"/>
    <property type="match status" value="1"/>
</dbReference>
<dbReference type="GO" id="GO:0005634">
    <property type="term" value="C:nucleus"/>
    <property type="evidence" value="ECO:0007669"/>
    <property type="project" value="UniProtKB-SubCell"/>
</dbReference>
<keyword evidence="23" id="KW-0395">Inflammatory response</keyword>
<dbReference type="PANTHER" id="PTHR45690:SF19">
    <property type="entry name" value="NACHT, LRR AND PYD DOMAINS-CONTAINING PROTEIN 3"/>
    <property type="match status" value="1"/>
</dbReference>
<keyword evidence="9" id="KW-0597">Phosphoprotein</keyword>
<proteinExistence type="predicted"/>
<dbReference type="InterPro" id="IPR011029">
    <property type="entry name" value="DEATH-like_dom_sf"/>
</dbReference>
<dbReference type="GO" id="GO:0045087">
    <property type="term" value="P:innate immune response"/>
    <property type="evidence" value="ECO:0007669"/>
    <property type="project" value="UniProtKB-KW"/>
</dbReference>
<evidence type="ECO:0000256" key="16">
    <source>
        <dbReference type="ARBA" id="ARBA00022843"/>
    </source>
</evidence>
<dbReference type="Pfam" id="PF02758">
    <property type="entry name" value="PYRIN"/>
    <property type="match status" value="1"/>
</dbReference>
<evidence type="ECO:0000256" key="9">
    <source>
        <dbReference type="ARBA" id="ARBA00022553"/>
    </source>
</evidence>
<dbReference type="Pfam" id="PF17779">
    <property type="entry name" value="WHD_NOD2"/>
    <property type="match status" value="1"/>
</dbReference>
<dbReference type="Pfam" id="PF05729">
    <property type="entry name" value="NACHT"/>
    <property type="match status" value="1"/>
</dbReference>
<dbReference type="PRINTS" id="PR00364">
    <property type="entry name" value="DISEASERSIST"/>
</dbReference>
<evidence type="ECO:0000256" key="15">
    <source>
        <dbReference type="ARBA" id="ARBA00022840"/>
    </source>
</evidence>
<dbReference type="SUPFAM" id="SSF52540">
    <property type="entry name" value="P-loop containing nucleoside triphosphate hydrolases"/>
    <property type="match status" value="1"/>
</dbReference>
<evidence type="ECO:0000256" key="19">
    <source>
        <dbReference type="ARBA" id="ARBA00023034"/>
    </source>
</evidence>
<keyword evidence="15" id="KW-0067">ATP-binding</keyword>
<feature type="non-terminal residue" evidence="29">
    <location>
        <position position="1"/>
    </location>
</feature>
<keyword evidence="13" id="KW-0378">Hydrolase</keyword>
<evidence type="ECO:0000256" key="21">
    <source>
        <dbReference type="ARBA" id="ARBA00023139"/>
    </source>
</evidence>
<dbReference type="SUPFAM" id="SSF52047">
    <property type="entry name" value="RNI-like"/>
    <property type="match status" value="1"/>
</dbReference>
<dbReference type="PANTHER" id="PTHR45690">
    <property type="entry name" value="NACHT, LRR AND PYD DOMAINS-CONTAINING PROTEIN 12"/>
    <property type="match status" value="1"/>
</dbReference>
<name>A0A7K8STU0_9AVES</name>
<dbReference type="InterPro" id="IPR032675">
    <property type="entry name" value="LRR_dom_sf"/>
</dbReference>
<keyword evidence="17" id="KW-0391">Immunity</keyword>
<dbReference type="GO" id="GO:0005576">
    <property type="term" value="C:extracellular region"/>
    <property type="evidence" value="ECO:0007669"/>
    <property type="project" value="UniProtKB-SubCell"/>
</dbReference>
<feature type="non-terminal residue" evidence="29">
    <location>
        <position position="750"/>
    </location>
</feature>
<evidence type="ECO:0000259" key="27">
    <source>
        <dbReference type="PROSITE" id="PS50824"/>
    </source>
</evidence>
<keyword evidence="21" id="KW-0564">Palmitate</keyword>
<dbReference type="SMART" id="SM01288">
    <property type="entry name" value="FISNA"/>
    <property type="match status" value="1"/>
</dbReference>
<organism evidence="29 30">
    <name type="scientific">Nyctibius bracteatus</name>
    <name type="common">Rufous potoo</name>
    <dbReference type="NCBI Taxonomy" id="48426"/>
    <lineage>
        <taxon>Eukaryota</taxon>
        <taxon>Metazoa</taxon>
        <taxon>Chordata</taxon>
        <taxon>Craniata</taxon>
        <taxon>Vertebrata</taxon>
        <taxon>Euteleostomi</taxon>
        <taxon>Archelosauria</taxon>
        <taxon>Archosauria</taxon>
        <taxon>Dinosauria</taxon>
        <taxon>Saurischia</taxon>
        <taxon>Theropoda</taxon>
        <taxon>Coelurosauria</taxon>
        <taxon>Aves</taxon>
        <taxon>Neognathae</taxon>
        <taxon>Neoaves</taxon>
        <taxon>Strisores</taxon>
        <taxon>Caprimulgiformes</taxon>
        <taxon>Nyctibiidae</taxon>
        <taxon>Nyctibius</taxon>
    </lineage>
</organism>
<dbReference type="EMBL" id="VWZB01000177">
    <property type="protein sequence ID" value="NXF33485.1"/>
    <property type="molecule type" value="Genomic_DNA"/>
</dbReference>
<evidence type="ECO:0000256" key="2">
    <source>
        <dbReference type="ARBA" id="ARBA00004123"/>
    </source>
</evidence>
<dbReference type="InterPro" id="IPR029495">
    <property type="entry name" value="NACHT-assoc"/>
</dbReference>
<dbReference type="PROSITE" id="PS50837">
    <property type="entry name" value="NACHT"/>
    <property type="match status" value="1"/>
</dbReference>
<dbReference type="GO" id="GO:0005783">
    <property type="term" value="C:endoplasmic reticulum"/>
    <property type="evidence" value="ECO:0007669"/>
    <property type="project" value="UniProtKB-SubCell"/>
</dbReference>
<evidence type="ECO:0000256" key="17">
    <source>
        <dbReference type="ARBA" id="ARBA00022859"/>
    </source>
</evidence>
<keyword evidence="14" id="KW-0256">Endoplasmic reticulum</keyword>
<gene>
    <name evidence="29" type="primary">Nlrp3</name>
    <name evidence="29" type="ORF">NYCBRA_R00335</name>
</gene>
<dbReference type="PROSITE" id="PS50824">
    <property type="entry name" value="DAPIN"/>
    <property type="match status" value="1"/>
</dbReference>
<keyword evidence="12" id="KW-0547">Nucleotide-binding</keyword>
<keyword evidence="18" id="KW-0805">Transcription regulation</keyword>
<dbReference type="AlphaFoldDB" id="A0A7K8STU0"/>
<evidence type="ECO:0000256" key="3">
    <source>
        <dbReference type="ARBA" id="ARBA00004240"/>
    </source>
</evidence>
<dbReference type="InterPro" id="IPR050637">
    <property type="entry name" value="NLRP_innate_immun_reg"/>
</dbReference>
<keyword evidence="8" id="KW-0964">Secreted</keyword>
<keyword evidence="20" id="KW-0472">Membrane</keyword>
<feature type="domain" description="Pyrin" evidence="27">
    <location>
        <begin position="1"/>
        <end position="91"/>
    </location>
</feature>
<dbReference type="GO" id="GO:0016787">
    <property type="term" value="F:hydrolase activity"/>
    <property type="evidence" value="ECO:0007669"/>
    <property type="project" value="UniProtKB-KW"/>
</dbReference>
<evidence type="ECO:0000256" key="7">
    <source>
        <dbReference type="ARBA" id="ARBA00022490"/>
    </source>
</evidence>
<dbReference type="GO" id="GO:0006954">
    <property type="term" value="P:inflammatory response"/>
    <property type="evidence" value="ECO:0007669"/>
    <property type="project" value="UniProtKB-KW"/>
</dbReference>
<reference evidence="29 30" key="1">
    <citation type="submission" date="2019-09" db="EMBL/GenBank/DDBJ databases">
        <title>Bird 10,000 Genomes (B10K) Project - Family phase.</title>
        <authorList>
            <person name="Zhang G."/>
        </authorList>
    </citation>
    <scope>NUCLEOTIDE SEQUENCE [LARGE SCALE GENOMIC DNA]</scope>
    <source>
        <strain evidence="29">B10K-CU-031-10</strain>
        <tissue evidence="29">Muscle</tissue>
    </source>
</reference>
<dbReference type="SUPFAM" id="SSF47986">
    <property type="entry name" value="DEATH domain"/>
    <property type="match status" value="1"/>
</dbReference>
<evidence type="ECO:0000256" key="5">
    <source>
        <dbReference type="ARBA" id="ARBA00004555"/>
    </source>
</evidence>
<evidence type="ECO:0000256" key="4">
    <source>
        <dbReference type="ARBA" id="ARBA00004308"/>
    </source>
</evidence>
<keyword evidence="7" id="KW-0963">Cytoplasm</keyword>
<dbReference type="InterPro" id="IPR041075">
    <property type="entry name" value="NOD1/2_WH"/>
</dbReference>
<evidence type="ECO:0000313" key="29">
    <source>
        <dbReference type="EMBL" id="NXF33485.1"/>
    </source>
</evidence>
<dbReference type="Gene3D" id="3.40.50.300">
    <property type="entry name" value="P-loop containing nucleotide triphosphate hydrolases"/>
    <property type="match status" value="1"/>
</dbReference>
<dbReference type="SMART" id="SM00368">
    <property type="entry name" value="LRR_RI"/>
    <property type="match status" value="3"/>
</dbReference>
<evidence type="ECO:0000256" key="25">
    <source>
        <dbReference type="ARBA" id="ARBA00023242"/>
    </source>
</evidence>
<dbReference type="CDD" id="cd08321">
    <property type="entry name" value="Pyrin_ASC-like"/>
    <property type="match status" value="1"/>
</dbReference>
<evidence type="ECO:0000256" key="14">
    <source>
        <dbReference type="ARBA" id="ARBA00022824"/>
    </source>
</evidence>
<keyword evidence="11" id="KW-0677">Repeat</keyword>
<keyword evidence="19" id="KW-0333">Golgi apparatus</keyword>
<sequence>PSGTTNELLLRALEDLSELDFKKFRDALAHGDLGGWGHIPWGRLQKADCIETKNLMWDAYGEEAALDVAVAVFERLHLRRAAAELQESRERGYQKSYKRAIHRAFSHIKDPNARVGDAVSLNARYSKLVIVNKPRDEEQRKHEIVAVGRRHTELMKERASSSIAVGDLFKPGPDGWTPKEVVLLGAAGAGKTMTARKIMLDWASDKLFGEFDYVFYIHCREGDLLSSRASMAGLIAQCCPGSSPPIAEVLGQPERLLFIIDGFDELRFSFDQPRSELCSQPSEQRPVGVILSSLLHRRLLPESSLLVTSRPAALRGLGKCLACERYAEILGFSEAGREEYFHRFFESTEQAAAAFRLVQGNETLFTMCAVPVVCWIVCTVVKQQLGRAGGLVHSPRTTTGIYVLYLCILLRSLSGRPRRGMPGVLWGLSCLAAGGICEQKVLFEEKEVQGCVLDQGEALPLLLNEHLFQKDISCVSAYSFVHLSFQEFFAALFYLLEDQGGSQDPPAVPPRDARELLESYGSSRNSFMLTVRFLFGLSNKERVRELEEETGCKITRGITQELLAWLQNSQRTALALLLQETAVIRELEVCHCLHELQDERAVAAALDPFTGVQLRGLHLSCFDQTVLSFSVRNFPRLESLDLGHCSFLNRGRSRTKMHLFVFRDQEPAEGQLSPIHPLCQALEASGCALRQLRLWRCRLTEASCGALAAVLPASPSLRELHLGDNALGDGGVRRLGKGLRDPACRLRTLR</sequence>
<comment type="caution">
    <text evidence="29">The sequence shown here is derived from an EMBL/GenBank/DDBJ whole genome shotgun (WGS) entry which is preliminary data.</text>
</comment>
<keyword evidence="24" id="KW-1271">Inflammasome</keyword>
<dbReference type="Gene3D" id="1.10.533.10">
    <property type="entry name" value="Death Domain, Fas"/>
    <property type="match status" value="1"/>
</dbReference>
<evidence type="ECO:0000256" key="20">
    <source>
        <dbReference type="ARBA" id="ARBA00023136"/>
    </source>
</evidence>
<evidence type="ECO:0000256" key="22">
    <source>
        <dbReference type="ARBA" id="ARBA00023163"/>
    </source>
</evidence>
<comment type="subcellular location">
    <subcellularLocation>
        <location evidence="4">Endomembrane system</location>
    </subcellularLocation>
    <subcellularLocation>
        <location evidence="3">Endoplasmic reticulum</location>
    </subcellularLocation>
    <subcellularLocation>
        <location evidence="5">Golgi apparatus</location>
    </subcellularLocation>
    <subcellularLocation>
        <location evidence="1">Inflammasome</location>
    </subcellularLocation>
    <subcellularLocation>
        <location evidence="2">Nucleus</location>
    </subcellularLocation>
    <subcellularLocation>
        <location evidence="6">Secreted</location>
    </subcellularLocation>
</comment>
<evidence type="ECO:0000256" key="8">
    <source>
        <dbReference type="ARBA" id="ARBA00022525"/>
    </source>
</evidence>
<dbReference type="GO" id="GO:0005524">
    <property type="term" value="F:ATP binding"/>
    <property type="evidence" value="ECO:0007669"/>
    <property type="project" value="UniProtKB-KW"/>
</dbReference>
<dbReference type="InterPro" id="IPR007111">
    <property type="entry name" value="NACHT_NTPase"/>
</dbReference>
<keyword evidence="16" id="KW-0832">Ubl conjugation</keyword>
<dbReference type="InterPro" id="IPR027417">
    <property type="entry name" value="P-loop_NTPase"/>
</dbReference>
<evidence type="ECO:0000256" key="23">
    <source>
        <dbReference type="ARBA" id="ARBA00023198"/>
    </source>
</evidence>
<dbReference type="Proteomes" id="UP000538472">
    <property type="component" value="Unassembled WGS sequence"/>
</dbReference>
<evidence type="ECO:0000256" key="13">
    <source>
        <dbReference type="ARBA" id="ARBA00022801"/>
    </source>
</evidence>
<evidence type="ECO:0000256" key="6">
    <source>
        <dbReference type="ARBA" id="ARBA00004613"/>
    </source>
</evidence>
<evidence type="ECO:0000259" key="28">
    <source>
        <dbReference type="PROSITE" id="PS50837"/>
    </source>
</evidence>
<keyword evidence="10" id="KW-0399">Innate immunity</keyword>
<keyword evidence="26" id="KW-0449">Lipoprotein</keyword>
<keyword evidence="25" id="KW-0539">Nucleus</keyword>
<evidence type="ECO:0000256" key="24">
    <source>
        <dbReference type="ARBA" id="ARBA00023233"/>
    </source>
</evidence>
<evidence type="ECO:0000256" key="26">
    <source>
        <dbReference type="ARBA" id="ARBA00023288"/>
    </source>
</evidence>
<feature type="domain" description="NACHT" evidence="28">
    <location>
        <begin position="179"/>
        <end position="378"/>
    </location>
</feature>
<keyword evidence="30" id="KW-1185">Reference proteome</keyword>
<evidence type="ECO:0000256" key="10">
    <source>
        <dbReference type="ARBA" id="ARBA00022588"/>
    </source>
</evidence>